<proteinExistence type="predicted"/>
<keyword evidence="1" id="KW-1133">Transmembrane helix</keyword>
<keyword evidence="1" id="KW-0472">Membrane</keyword>
<reference evidence="4 5" key="1">
    <citation type="submission" date="2019-10" db="EMBL/GenBank/DDBJ databases">
        <authorList>
            <person name="Dong K."/>
        </authorList>
    </citation>
    <scope>NUCLEOTIDE SEQUENCE [LARGE SCALE GENOMIC DNA]</scope>
    <source>
        <strain evidence="5">dk4302</strain>
    </source>
</reference>
<dbReference type="Proteomes" id="UP000326921">
    <property type="component" value="Chromosome"/>
</dbReference>
<dbReference type="GO" id="GO:0016989">
    <property type="term" value="F:sigma factor antagonist activity"/>
    <property type="evidence" value="ECO:0007669"/>
    <property type="project" value="TreeGrafter"/>
</dbReference>
<accession>A0A5Q0Q8Z7</accession>
<gene>
    <name evidence="4" type="ORF">GFH32_08825</name>
</gene>
<evidence type="ECO:0000313" key="5">
    <source>
        <dbReference type="Proteomes" id="UP000326921"/>
    </source>
</evidence>
<evidence type="ECO:0000259" key="3">
    <source>
        <dbReference type="Pfam" id="PF16344"/>
    </source>
</evidence>
<dbReference type="InterPro" id="IPR032508">
    <property type="entry name" value="FecR_C"/>
</dbReference>
<feature type="domain" description="FecR protein" evidence="2">
    <location>
        <begin position="188"/>
        <end position="284"/>
    </location>
</feature>
<protein>
    <submittedName>
        <fullName evidence="4">DUF4974 domain-containing protein</fullName>
    </submittedName>
</protein>
<keyword evidence="1" id="KW-0812">Transmembrane</keyword>
<feature type="transmembrane region" description="Helical" evidence="1">
    <location>
        <begin position="95"/>
        <end position="114"/>
    </location>
</feature>
<dbReference type="AlphaFoldDB" id="A0A5Q0Q8Z7"/>
<keyword evidence="5" id="KW-1185">Reference proteome</keyword>
<dbReference type="Gene3D" id="2.60.120.1440">
    <property type="match status" value="1"/>
</dbReference>
<evidence type="ECO:0000259" key="2">
    <source>
        <dbReference type="Pfam" id="PF04773"/>
    </source>
</evidence>
<dbReference type="KEGG" id="sphe:GFH32_08825"/>
<dbReference type="RefSeq" id="WP_153511282.1">
    <property type="nucleotide sequence ID" value="NZ_CP045652.1"/>
</dbReference>
<dbReference type="Gene3D" id="3.55.50.30">
    <property type="match status" value="1"/>
</dbReference>
<dbReference type="InterPro" id="IPR012373">
    <property type="entry name" value="Ferrdict_sens_TM"/>
</dbReference>
<name>A0A5Q0Q8Z7_9SPHI</name>
<dbReference type="Pfam" id="PF16344">
    <property type="entry name" value="FecR_C"/>
    <property type="match status" value="1"/>
</dbReference>
<evidence type="ECO:0000313" key="4">
    <source>
        <dbReference type="EMBL" id="QGA26425.1"/>
    </source>
</evidence>
<sequence>MEDKDRIKNAFFDYVDGKLSADDLRSLLSEIQTAADERKDLLDAIGEVLDNPVAAEVQADDAVHDLLRVSFERIKSQISSESEPRKTISIAWKKWLSIAALLIAMVGLTVWWMSNQHSQHKELSLKEKPQIQPGAYGATLVLSDGRKIALENSDNGELAKDAGVKISKEADGQLLYTIESGAENALNTLFTKRGETYRVKLPDGSIVWLNAESKIQYNANFGMDNTRRISLEGEAYFEVAKDANRPFYVQLQNQEIKVLGTRFNVNSYTKESPIKTSLVEGKIRLNTASKSVEMTSGQQAILDQSGHLNIKQLGTDIDASIAWTRNKFVFDNEDIENVMRIVARWYDVEVVYEGKITNEKFSGALSRFSNIEDVLALFEATKMVKFQVVGRKIFVK</sequence>
<dbReference type="Pfam" id="PF04773">
    <property type="entry name" value="FecR"/>
    <property type="match status" value="1"/>
</dbReference>
<feature type="domain" description="Protein FecR C-terminal" evidence="3">
    <location>
        <begin position="327"/>
        <end position="395"/>
    </location>
</feature>
<dbReference type="PANTHER" id="PTHR30273">
    <property type="entry name" value="PERIPLASMIC SIGNAL SENSOR AND SIGMA FACTOR ACTIVATOR FECR-RELATED"/>
    <property type="match status" value="1"/>
</dbReference>
<dbReference type="EMBL" id="CP045652">
    <property type="protein sequence ID" value="QGA26425.1"/>
    <property type="molecule type" value="Genomic_DNA"/>
</dbReference>
<organism evidence="4 5">
    <name type="scientific">Sphingobacterium zhuxiongii</name>
    <dbReference type="NCBI Taxonomy" id="2662364"/>
    <lineage>
        <taxon>Bacteria</taxon>
        <taxon>Pseudomonadati</taxon>
        <taxon>Bacteroidota</taxon>
        <taxon>Sphingobacteriia</taxon>
        <taxon>Sphingobacteriales</taxon>
        <taxon>Sphingobacteriaceae</taxon>
        <taxon>Sphingobacterium</taxon>
    </lineage>
</organism>
<dbReference type="PANTHER" id="PTHR30273:SF2">
    <property type="entry name" value="PROTEIN FECR"/>
    <property type="match status" value="1"/>
</dbReference>
<dbReference type="InterPro" id="IPR006860">
    <property type="entry name" value="FecR"/>
</dbReference>
<evidence type="ECO:0000256" key="1">
    <source>
        <dbReference type="SAM" id="Phobius"/>
    </source>
</evidence>